<feature type="compositionally biased region" description="Basic residues" evidence="5">
    <location>
        <begin position="103"/>
        <end position="114"/>
    </location>
</feature>
<dbReference type="Gene3D" id="1.10.132.20">
    <property type="entry name" value="Ribosome-recycling factor"/>
    <property type="match status" value="1"/>
</dbReference>
<dbReference type="InParanoid" id="K1RDF3"/>
<dbReference type="FunCoup" id="K1RDF3">
    <property type="interactions" value="370"/>
</dbReference>
<gene>
    <name evidence="7" type="ORF">CGI_10005006</name>
</gene>
<evidence type="ECO:0000313" key="7">
    <source>
        <dbReference type="EMBL" id="EKC39335.1"/>
    </source>
</evidence>
<evidence type="ECO:0000259" key="6">
    <source>
        <dbReference type="Pfam" id="PF01765"/>
    </source>
</evidence>
<evidence type="ECO:0000256" key="3">
    <source>
        <dbReference type="ARBA" id="ARBA00022917"/>
    </source>
</evidence>
<evidence type="ECO:0000256" key="1">
    <source>
        <dbReference type="ARBA" id="ARBA00005912"/>
    </source>
</evidence>
<accession>K1RDF3</accession>
<feature type="domain" description="Ribosome recycling factor" evidence="6">
    <location>
        <begin position="155"/>
        <end position="311"/>
    </location>
</feature>
<dbReference type="InterPro" id="IPR002661">
    <property type="entry name" value="Ribosome_recyc_fac"/>
</dbReference>
<feature type="region of interest" description="Disordered" evidence="5">
    <location>
        <begin position="103"/>
        <end position="131"/>
    </location>
</feature>
<feature type="compositionally biased region" description="Acidic residues" evidence="5">
    <location>
        <begin position="119"/>
        <end position="131"/>
    </location>
</feature>
<dbReference type="HOGENOM" id="CLU_889204_0_0_1"/>
<comment type="similarity">
    <text evidence="1">Belongs to the RRF family.</text>
</comment>
<protein>
    <recommendedName>
        <fullName evidence="2">Ribosome-recycling factor, mitochondrial</fullName>
    </recommendedName>
    <alternativeName>
        <fullName evidence="4">Ribosome-releasing factor, mitochondrial</fullName>
    </alternativeName>
</protein>
<organism evidence="7">
    <name type="scientific">Magallana gigas</name>
    <name type="common">Pacific oyster</name>
    <name type="synonym">Crassostrea gigas</name>
    <dbReference type="NCBI Taxonomy" id="29159"/>
    <lineage>
        <taxon>Eukaryota</taxon>
        <taxon>Metazoa</taxon>
        <taxon>Spiralia</taxon>
        <taxon>Lophotrochozoa</taxon>
        <taxon>Mollusca</taxon>
        <taxon>Bivalvia</taxon>
        <taxon>Autobranchia</taxon>
        <taxon>Pteriomorphia</taxon>
        <taxon>Ostreida</taxon>
        <taxon>Ostreoidea</taxon>
        <taxon>Ostreidae</taxon>
        <taxon>Magallana</taxon>
    </lineage>
</organism>
<dbReference type="PANTHER" id="PTHR20982:SF3">
    <property type="entry name" value="MITOCHONDRIAL RIBOSOME RECYCLING FACTOR PSEUDO 1"/>
    <property type="match status" value="1"/>
</dbReference>
<evidence type="ECO:0000256" key="4">
    <source>
        <dbReference type="ARBA" id="ARBA00033107"/>
    </source>
</evidence>
<evidence type="ECO:0000256" key="2">
    <source>
        <dbReference type="ARBA" id="ARBA00020581"/>
    </source>
</evidence>
<dbReference type="AlphaFoldDB" id="K1RDF3"/>
<dbReference type="InterPro" id="IPR023584">
    <property type="entry name" value="Ribosome_recyc_fac_dom"/>
</dbReference>
<proteinExistence type="inferred from homology"/>
<dbReference type="GO" id="GO:0006412">
    <property type="term" value="P:translation"/>
    <property type="evidence" value="ECO:0007669"/>
    <property type="project" value="UniProtKB-KW"/>
</dbReference>
<dbReference type="EMBL" id="JH815826">
    <property type="protein sequence ID" value="EKC39335.1"/>
    <property type="molecule type" value="Genomic_DNA"/>
</dbReference>
<reference evidence="7" key="1">
    <citation type="journal article" date="2012" name="Nature">
        <title>The oyster genome reveals stress adaptation and complexity of shell formation.</title>
        <authorList>
            <person name="Zhang G."/>
            <person name="Fang X."/>
            <person name="Guo X."/>
            <person name="Li L."/>
            <person name="Luo R."/>
            <person name="Xu F."/>
            <person name="Yang P."/>
            <person name="Zhang L."/>
            <person name="Wang X."/>
            <person name="Qi H."/>
            <person name="Xiong Z."/>
            <person name="Que H."/>
            <person name="Xie Y."/>
            <person name="Holland P.W."/>
            <person name="Paps J."/>
            <person name="Zhu Y."/>
            <person name="Wu F."/>
            <person name="Chen Y."/>
            <person name="Wang J."/>
            <person name="Peng C."/>
            <person name="Meng J."/>
            <person name="Yang L."/>
            <person name="Liu J."/>
            <person name="Wen B."/>
            <person name="Zhang N."/>
            <person name="Huang Z."/>
            <person name="Zhu Q."/>
            <person name="Feng Y."/>
            <person name="Mount A."/>
            <person name="Hedgecock D."/>
            <person name="Xu Z."/>
            <person name="Liu Y."/>
            <person name="Domazet-Loso T."/>
            <person name="Du Y."/>
            <person name="Sun X."/>
            <person name="Zhang S."/>
            <person name="Liu B."/>
            <person name="Cheng P."/>
            <person name="Jiang X."/>
            <person name="Li J."/>
            <person name="Fan D."/>
            <person name="Wang W."/>
            <person name="Fu W."/>
            <person name="Wang T."/>
            <person name="Wang B."/>
            <person name="Zhang J."/>
            <person name="Peng Z."/>
            <person name="Li Y."/>
            <person name="Li N."/>
            <person name="Wang J."/>
            <person name="Chen M."/>
            <person name="He Y."/>
            <person name="Tan F."/>
            <person name="Song X."/>
            <person name="Zheng Q."/>
            <person name="Huang R."/>
            <person name="Yang H."/>
            <person name="Du X."/>
            <person name="Chen L."/>
            <person name="Yang M."/>
            <person name="Gaffney P.M."/>
            <person name="Wang S."/>
            <person name="Luo L."/>
            <person name="She Z."/>
            <person name="Ming Y."/>
            <person name="Huang W."/>
            <person name="Zhang S."/>
            <person name="Huang B."/>
            <person name="Zhang Y."/>
            <person name="Qu T."/>
            <person name="Ni P."/>
            <person name="Miao G."/>
            <person name="Wang J."/>
            <person name="Wang Q."/>
            <person name="Steinberg C.E."/>
            <person name="Wang H."/>
            <person name="Li N."/>
            <person name="Qian L."/>
            <person name="Zhang G."/>
            <person name="Li Y."/>
            <person name="Yang H."/>
            <person name="Liu X."/>
            <person name="Wang J."/>
            <person name="Yin Y."/>
            <person name="Wang J."/>
        </authorList>
    </citation>
    <scope>NUCLEOTIDE SEQUENCE [LARGE SCALE GENOMIC DNA]</scope>
    <source>
        <strain evidence="7">05x7-T-G4-1.051#20</strain>
    </source>
</reference>
<dbReference type="SUPFAM" id="SSF55194">
    <property type="entry name" value="Ribosome recycling factor, RRF"/>
    <property type="match status" value="1"/>
</dbReference>
<keyword evidence="3" id="KW-0648">Protein biosynthesis</keyword>
<dbReference type="InterPro" id="IPR036191">
    <property type="entry name" value="RRF_sf"/>
</dbReference>
<dbReference type="Pfam" id="PF01765">
    <property type="entry name" value="RRF"/>
    <property type="match status" value="1"/>
</dbReference>
<name>K1RDF3_MAGGI</name>
<dbReference type="GO" id="GO:0005739">
    <property type="term" value="C:mitochondrion"/>
    <property type="evidence" value="ECO:0007669"/>
    <property type="project" value="TreeGrafter"/>
</dbReference>
<sequence length="313" mass="35404">MMNQTLIQSVALPTEPSGTGTYSNSLSDPSYWLFAKDMSRFARLCRIVPSGAVKSHYASKRMVVAVNSLCRVPGAGPGLQNGGGCWVDNKPFSLTTQCMKKVKRKVSNKRPQSKKGREVDEEDEDSDEDENRVEELVDMELLKQEMEEAIKHMQIELTKNVTLRPSTAVYEDLTIETPDGKFPLNQLSQIAIQGPVVIINMSASPQYIKDVDDAMRKELNLNPQINGTMLTIPIPKITTEYRNEMVERVKKIAENSKEVIRHIRSKYVKVLNSNKEESEDAIFEYTNKINAKVKIYTDKITDLAMKRSKEIKA</sequence>
<dbReference type="GO" id="GO:0043023">
    <property type="term" value="F:ribosomal large subunit binding"/>
    <property type="evidence" value="ECO:0007669"/>
    <property type="project" value="TreeGrafter"/>
</dbReference>
<dbReference type="PANTHER" id="PTHR20982">
    <property type="entry name" value="RIBOSOME RECYCLING FACTOR"/>
    <property type="match status" value="1"/>
</dbReference>
<dbReference type="Gene3D" id="3.30.1360.40">
    <property type="match status" value="1"/>
</dbReference>
<evidence type="ECO:0000256" key="5">
    <source>
        <dbReference type="SAM" id="MobiDB-lite"/>
    </source>
</evidence>